<dbReference type="Proteomes" id="UP000440004">
    <property type="component" value="Unassembled WGS sequence"/>
</dbReference>
<dbReference type="PANTHER" id="PTHR11040">
    <property type="entry name" value="ZINC/IRON TRANSPORTER"/>
    <property type="match status" value="1"/>
</dbReference>
<dbReference type="GO" id="GO:0005886">
    <property type="term" value="C:plasma membrane"/>
    <property type="evidence" value="ECO:0007669"/>
    <property type="project" value="UniProtKB-SubCell"/>
</dbReference>
<comment type="similarity">
    <text evidence="2">Belongs to the ZIP transporter (TC 2.A.5) family.</text>
</comment>
<reference evidence="9 10" key="1">
    <citation type="submission" date="2019-10" db="EMBL/GenBank/DDBJ databases">
        <title>Alkalibaculum tamaniensis sp.nov., a new alkaliphilic acetogen, isolated on methoxylated aromatics from a mud volcano.</title>
        <authorList>
            <person name="Khomyakova M.A."/>
            <person name="Merkel A.Y."/>
            <person name="Bonch-Osmolovskaya E.A."/>
            <person name="Slobodkin A.I."/>
        </authorList>
    </citation>
    <scope>NUCLEOTIDE SEQUENCE [LARGE SCALE GENOMIC DNA]</scope>
    <source>
        <strain evidence="9 10">M08DMB</strain>
    </source>
</reference>
<comment type="caution">
    <text evidence="9">The sequence shown here is derived from an EMBL/GenBank/DDBJ whole genome shotgun (WGS) entry which is preliminary data.</text>
</comment>
<feature type="transmembrane region" description="Helical" evidence="8">
    <location>
        <begin position="38"/>
        <end position="60"/>
    </location>
</feature>
<feature type="transmembrane region" description="Helical" evidence="8">
    <location>
        <begin position="6"/>
        <end position="31"/>
    </location>
</feature>
<dbReference type="Pfam" id="PF02535">
    <property type="entry name" value="Zip"/>
    <property type="match status" value="1"/>
</dbReference>
<evidence type="ECO:0000256" key="4">
    <source>
        <dbReference type="ARBA" id="ARBA00022692"/>
    </source>
</evidence>
<evidence type="ECO:0000313" key="9">
    <source>
        <dbReference type="EMBL" id="MPW26183.1"/>
    </source>
</evidence>
<dbReference type="RefSeq" id="WP_152804444.1">
    <property type="nucleotide sequence ID" value="NZ_WHNX01000015.1"/>
</dbReference>
<organism evidence="9 10">
    <name type="scientific">Alkalibaculum sporogenes</name>
    <dbReference type="NCBI Taxonomy" id="2655001"/>
    <lineage>
        <taxon>Bacteria</taxon>
        <taxon>Bacillati</taxon>
        <taxon>Bacillota</taxon>
        <taxon>Clostridia</taxon>
        <taxon>Eubacteriales</taxon>
        <taxon>Eubacteriaceae</taxon>
        <taxon>Alkalibaculum</taxon>
    </lineage>
</organism>
<dbReference type="EMBL" id="WHNX01000015">
    <property type="protein sequence ID" value="MPW26183.1"/>
    <property type="molecule type" value="Genomic_DNA"/>
</dbReference>
<feature type="transmembrane region" description="Helical" evidence="8">
    <location>
        <begin position="166"/>
        <end position="188"/>
    </location>
</feature>
<dbReference type="InterPro" id="IPR003689">
    <property type="entry name" value="ZIP"/>
</dbReference>
<keyword evidence="10" id="KW-1185">Reference proteome</keyword>
<name>A0A6A7KAX5_9FIRM</name>
<feature type="transmembrane region" description="Helical" evidence="8">
    <location>
        <begin position="227"/>
        <end position="244"/>
    </location>
</feature>
<accession>A0A6A7KAX5</accession>
<dbReference type="PANTHER" id="PTHR11040:SF211">
    <property type="entry name" value="ZINC TRANSPORTER ZIP11"/>
    <property type="match status" value="1"/>
</dbReference>
<feature type="transmembrane region" description="Helical" evidence="8">
    <location>
        <begin position="123"/>
        <end position="146"/>
    </location>
</feature>
<keyword evidence="4 8" id="KW-0812">Transmembrane</keyword>
<dbReference type="GO" id="GO:0005385">
    <property type="term" value="F:zinc ion transmembrane transporter activity"/>
    <property type="evidence" value="ECO:0007669"/>
    <property type="project" value="TreeGrafter"/>
</dbReference>
<feature type="transmembrane region" description="Helical" evidence="8">
    <location>
        <begin position="194"/>
        <end position="215"/>
    </location>
</feature>
<evidence type="ECO:0000256" key="3">
    <source>
        <dbReference type="ARBA" id="ARBA00022475"/>
    </source>
</evidence>
<keyword evidence="7 8" id="KW-0472">Membrane</keyword>
<gene>
    <name evidence="9" type="ORF">GC105_10315</name>
</gene>
<keyword evidence="5" id="KW-0862">Zinc</keyword>
<evidence type="ECO:0000256" key="6">
    <source>
        <dbReference type="ARBA" id="ARBA00022989"/>
    </source>
</evidence>
<evidence type="ECO:0000256" key="7">
    <source>
        <dbReference type="ARBA" id="ARBA00023136"/>
    </source>
</evidence>
<proteinExistence type="inferred from homology"/>
<protein>
    <submittedName>
        <fullName evidence="9">ZIP family metal transporter</fullName>
    </submittedName>
</protein>
<evidence type="ECO:0000313" key="10">
    <source>
        <dbReference type="Proteomes" id="UP000440004"/>
    </source>
</evidence>
<evidence type="ECO:0000256" key="2">
    <source>
        <dbReference type="ARBA" id="ARBA00006939"/>
    </source>
</evidence>
<evidence type="ECO:0000256" key="8">
    <source>
        <dbReference type="SAM" id="Phobius"/>
    </source>
</evidence>
<keyword evidence="6 8" id="KW-1133">Transmembrane helix</keyword>
<evidence type="ECO:0000256" key="5">
    <source>
        <dbReference type="ARBA" id="ARBA00022833"/>
    </source>
</evidence>
<evidence type="ECO:0000256" key="1">
    <source>
        <dbReference type="ARBA" id="ARBA00004651"/>
    </source>
</evidence>
<feature type="transmembrane region" description="Helical" evidence="8">
    <location>
        <begin position="66"/>
        <end position="88"/>
    </location>
</feature>
<dbReference type="AlphaFoldDB" id="A0A6A7KAX5"/>
<keyword evidence="3" id="KW-1003">Cell membrane</keyword>
<sequence length="245" mass="25690">MIIDTLLGVTLLGFFAGTVGTGIGGISTFIFNKPSNHLFSFILGFSGGLMIAIVCFDLLPEAFNTGLFWPLIGIIIGVVMITIFDQMLSFHLSANHSKNNYLKTGTLMGVSIALHNFPEGLAIGSGLAANSTLGISLSVIILLHNIPEGMAMAAPLSLSGISKFKVLLYTIYAGLPMGVGALIGGYFGNISESFIGICLGFAGGSMLFITCQEIIPKSNVLWKGRTSGFAIIFGIICGILLSKAL</sequence>
<comment type="subcellular location">
    <subcellularLocation>
        <location evidence="1">Cell membrane</location>
        <topology evidence="1">Multi-pass membrane protein</topology>
    </subcellularLocation>
</comment>